<keyword evidence="2" id="KW-1133">Transmembrane helix</keyword>
<dbReference type="Proteomes" id="UP001140502">
    <property type="component" value="Unassembled WGS sequence"/>
</dbReference>
<feature type="compositionally biased region" description="Polar residues" evidence="1">
    <location>
        <begin position="270"/>
        <end position="290"/>
    </location>
</feature>
<protein>
    <recommendedName>
        <fullName evidence="5">Cadmium resistance transporter</fullName>
    </recommendedName>
</protein>
<feature type="region of interest" description="Disordered" evidence="1">
    <location>
        <begin position="270"/>
        <end position="314"/>
    </location>
</feature>
<feature type="transmembrane region" description="Helical" evidence="2">
    <location>
        <begin position="160"/>
        <end position="178"/>
    </location>
</feature>
<sequence>MFVLVTFFAEATTSQTLTPLNIVIGQYVGFTIIVGVSMIGFGASLLLPTQPIGFLGLLPILLGVWWLFAIIFPSGEEETEDSPGDKVSTAAGLKSIFKVSAITIMNGADNISTYVPLFSQAEGAEIAVYVVVYYIFLGLWCLIAFLIMKQKHILRVAQRYARVVVPFLYMGLGVFIIVKSECYPWSIEHIDDEHASHPGKTIMAVVTTFLLLACFGTMLWVKLRNKAAQPSLNDGDSDTRINSASQQECLEQQPTRDVGSGVDQGMKNAVNVTTENDTAGETDAPQQNCSTGGGGASAGGSGRTNAPTAIESAR</sequence>
<evidence type="ECO:0008006" key="5">
    <source>
        <dbReference type="Google" id="ProtNLM"/>
    </source>
</evidence>
<feature type="transmembrane region" description="Helical" evidence="2">
    <location>
        <begin position="54"/>
        <end position="72"/>
    </location>
</feature>
<feature type="transmembrane region" description="Helical" evidence="2">
    <location>
        <begin position="126"/>
        <end position="148"/>
    </location>
</feature>
<proteinExistence type="predicted"/>
<accession>A0A9W9BLZ5</accession>
<dbReference type="Pfam" id="PF03596">
    <property type="entry name" value="Cad"/>
    <property type="match status" value="1"/>
</dbReference>
<evidence type="ECO:0000256" key="2">
    <source>
        <dbReference type="SAM" id="Phobius"/>
    </source>
</evidence>
<evidence type="ECO:0000313" key="3">
    <source>
        <dbReference type="EMBL" id="KAJ4317798.1"/>
    </source>
</evidence>
<feature type="transmembrane region" description="Helical" evidence="2">
    <location>
        <begin position="24"/>
        <end position="47"/>
    </location>
</feature>
<dbReference type="EMBL" id="JAPEUR010000153">
    <property type="protein sequence ID" value="KAJ4317798.1"/>
    <property type="molecule type" value="Genomic_DNA"/>
</dbReference>
<dbReference type="OrthoDB" id="3791566at2759"/>
<gene>
    <name evidence="3" type="ORF">N0V84_007160</name>
</gene>
<comment type="caution">
    <text evidence="3">The sequence shown here is derived from an EMBL/GenBank/DDBJ whole genome shotgun (WGS) entry which is preliminary data.</text>
</comment>
<dbReference type="AlphaFoldDB" id="A0A9W9BLZ5"/>
<name>A0A9W9BLZ5_9HYPO</name>
<organism evidence="3 4">
    <name type="scientific">Fusarium piperis</name>
    <dbReference type="NCBI Taxonomy" id="1435070"/>
    <lineage>
        <taxon>Eukaryota</taxon>
        <taxon>Fungi</taxon>
        <taxon>Dikarya</taxon>
        <taxon>Ascomycota</taxon>
        <taxon>Pezizomycotina</taxon>
        <taxon>Sordariomycetes</taxon>
        <taxon>Hypocreomycetidae</taxon>
        <taxon>Hypocreales</taxon>
        <taxon>Nectriaceae</taxon>
        <taxon>Fusarium</taxon>
        <taxon>Fusarium solani species complex</taxon>
    </lineage>
</organism>
<feature type="compositionally biased region" description="Gly residues" evidence="1">
    <location>
        <begin position="291"/>
        <end position="302"/>
    </location>
</feature>
<evidence type="ECO:0000313" key="4">
    <source>
        <dbReference type="Proteomes" id="UP001140502"/>
    </source>
</evidence>
<keyword evidence="2" id="KW-0472">Membrane</keyword>
<reference evidence="3" key="1">
    <citation type="submission" date="2022-10" db="EMBL/GenBank/DDBJ databases">
        <title>Tapping the CABI collections for fungal endophytes: first genome assemblies for Collariella, Neodidymelliopsis, Ascochyta clinopodiicola, Didymella pomorum, Didymosphaeria variabile, Neocosmospora piperis and Neocucurbitaria cava.</title>
        <authorList>
            <person name="Hill R."/>
        </authorList>
    </citation>
    <scope>NUCLEOTIDE SEQUENCE</scope>
    <source>
        <strain evidence="3">IMI 366586</strain>
    </source>
</reference>
<keyword evidence="2" id="KW-0812">Transmembrane</keyword>
<feature type="transmembrane region" description="Helical" evidence="2">
    <location>
        <begin position="202"/>
        <end position="221"/>
    </location>
</feature>
<dbReference type="InterPro" id="IPR004676">
    <property type="entry name" value="Cd-R_transporter"/>
</dbReference>
<keyword evidence="4" id="KW-1185">Reference proteome</keyword>
<evidence type="ECO:0000256" key="1">
    <source>
        <dbReference type="SAM" id="MobiDB-lite"/>
    </source>
</evidence>